<dbReference type="Proteomes" id="UP001558713">
    <property type="component" value="Unassembled WGS sequence"/>
</dbReference>
<feature type="domain" description="F-box associated beta-propeller type 3" evidence="1">
    <location>
        <begin position="7"/>
        <end position="73"/>
    </location>
</feature>
<dbReference type="Pfam" id="PF08268">
    <property type="entry name" value="FBA_3"/>
    <property type="match status" value="1"/>
</dbReference>
<dbReference type="AlphaFoldDB" id="A0ABD1B5P8"/>
<protein>
    <submittedName>
        <fullName evidence="2">F-box protein</fullName>
    </submittedName>
</protein>
<name>A0ABD1B5P8_CARAN</name>
<dbReference type="InterPro" id="IPR013187">
    <property type="entry name" value="F-box-assoc_dom_typ3"/>
</dbReference>
<dbReference type="EMBL" id="JBANAX010000332">
    <property type="protein sequence ID" value="KAL1213786.1"/>
    <property type="molecule type" value="Genomic_DNA"/>
</dbReference>
<gene>
    <name evidence="2" type="ORF">V5N11_009967</name>
</gene>
<reference evidence="2 3" key="1">
    <citation type="submission" date="2024-04" db="EMBL/GenBank/DDBJ databases">
        <title>Genome assembly C_amara_ONT_v2.</title>
        <authorList>
            <person name="Yant L."/>
            <person name="Moore C."/>
            <person name="Slenker M."/>
        </authorList>
    </citation>
    <scope>NUCLEOTIDE SEQUENCE [LARGE SCALE GENOMIC DNA]</scope>
    <source>
        <tissue evidence="2">Leaf</tissue>
    </source>
</reference>
<keyword evidence="3" id="KW-1185">Reference proteome</keyword>
<evidence type="ECO:0000259" key="1">
    <source>
        <dbReference type="Pfam" id="PF08268"/>
    </source>
</evidence>
<organism evidence="2 3">
    <name type="scientific">Cardamine amara subsp. amara</name>
    <dbReference type="NCBI Taxonomy" id="228776"/>
    <lineage>
        <taxon>Eukaryota</taxon>
        <taxon>Viridiplantae</taxon>
        <taxon>Streptophyta</taxon>
        <taxon>Embryophyta</taxon>
        <taxon>Tracheophyta</taxon>
        <taxon>Spermatophyta</taxon>
        <taxon>Magnoliopsida</taxon>
        <taxon>eudicotyledons</taxon>
        <taxon>Gunneridae</taxon>
        <taxon>Pentapetalae</taxon>
        <taxon>rosids</taxon>
        <taxon>malvids</taxon>
        <taxon>Brassicales</taxon>
        <taxon>Brassicaceae</taxon>
        <taxon>Cardamineae</taxon>
        <taxon>Cardamine</taxon>
    </lineage>
</organism>
<proteinExistence type="predicted"/>
<comment type="caution">
    <text evidence="2">The sequence shown here is derived from an EMBL/GenBank/DDBJ whole genome shotgun (WGS) entry which is preliminary data.</text>
</comment>
<evidence type="ECO:0000313" key="2">
    <source>
        <dbReference type="EMBL" id="KAL1213786.1"/>
    </source>
</evidence>
<sequence>MEGFGGLNIAGATCGGEIVFVIKLSRCCKTLYVSYYGPKRNSLRYVQVEGTMVEETDHIHHYRNRIWAVMDHVDNTMRL</sequence>
<evidence type="ECO:0000313" key="3">
    <source>
        <dbReference type="Proteomes" id="UP001558713"/>
    </source>
</evidence>
<accession>A0ABD1B5P8</accession>